<dbReference type="InterPro" id="IPR015943">
    <property type="entry name" value="WD40/YVTN_repeat-like_dom_sf"/>
</dbReference>
<organism evidence="3 4">
    <name type="scientific">Sistotremastrum niveocremeum HHB9708</name>
    <dbReference type="NCBI Taxonomy" id="1314777"/>
    <lineage>
        <taxon>Eukaryota</taxon>
        <taxon>Fungi</taxon>
        <taxon>Dikarya</taxon>
        <taxon>Basidiomycota</taxon>
        <taxon>Agaricomycotina</taxon>
        <taxon>Agaricomycetes</taxon>
        <taxon>Sistotremastrales</taxon>
        <taxon>Sistotremastraceae</taxon>
        <taxon>Sertulicium</taxon>
        <taxon>Sertulicium niveocremeum</taxon>
    </lineage>
</organism>
<feature type="domain" description="RAVE complex protein Rav1 C-terminal" evidence="2">
    <location>
        <begin position="569"/>
        <end position="1211"/>
    </location>
</feature>
<evidence type="ECO:0000259" key="2">
    <source>
        <dbReference type="Pfam" id="PF12234"/>
    </source>
</evidence>
<gene>
    <name evidence="3" type="ORF">SISNIDRAFT_483207</name>
</gene>
<feature type="region of interest" description="Disordered" evidence="1">
    <location>
        <begin position="1348"/>
        <end position="1372"/>
    </location>
</feature>
<dbReference type="InterPro" id="IPR052208">
    <property type="entry name" value="DmX-like/RAVE_component"/>
</dbReference>
<dbReference type="PANTHER" id="PTHR13950:SF9">
    <property type="entry name" value="RABCONNECTIN-3A"/>
    <property type="match status" value="1"/>
</dbReference>
<sequence>MLDLVKAYPGPPGDVLEYLELTQHTFLIYPSADSLILLRAQDLSFFRSLSFWEAFPSSFEDRQVIKHITIDAGHKLVAASLGHLIAIWSPSAAREDFWTVHSSVNLPHQVTCLDLKGGILSVGTEKGISVYTLSLQDHLPAWTRKWTSRLCSPAQVTFSPSLTHLATFSPAEKAVRIFSTAMGRQIQNIPHPRPLRKIGWRAPIDSTRDDLILYTVTSDFALRIFLPVLDSPNHLQLHTTLDASSFTSSSQSEERTTMVFWPDRRIIQRAVARELSKLHSEDSQSKRLKEIEDGAWDLFVRVLVDRTMIIRAIANIDRRPPTLLKQFTLHHSLPIDLEFSPDNLHFMTSKSLDSDYSLTLATTPPLSSRDISLRLFLDGRKEGVHHAINAPEDPAFSVHPAKIISFARTANGTGLAILRDDVVESYSTDGGSLKRIAHWRYGDLVVVFDQGHCTVTYSTATSMLSLNMDSSAITQTVKVPTINSLFALPAGDKDTMIIGVTPDFSLVHINYSSQELVLLEESSLPLTETLKFILPVDPMSWSHYPQTNTQDTLLSITASGELAFWRHDRTDGWTSTGRVHTGKANIRLARCSSAKKTVLVTPTPAGEELTIWDSQESEFSRGLEFTQVFEPEEIVNDLDWSSTYQSHSILAVGFSRHILIMCEQRMTYFEQEPAWRVCHKIDIPLLTSHSIIDSIWLSGGSLLVGAGHQMFLYGRSEQSLSRETEPRSNDLLDYVLQQNAPLLDFHPQVLLQCLLWGRVELVKDIILKLANAAAVAEHQDSPVSIKIDPQAVEDFWSSDHITVKDSSTQVKKQYQLLFDHEDSSDDEISFTRPVITRLLEFLEKNPMPELTQLENVHLSILIQTTLEIDEQRRALDANGLRYLISMRLFYLINERAASVPETATLSAGISNKLSGRGRIRYRDIIWAYHSETQEILLAASSAACGNKMTWNDARALGVFLWLHGHEQLKAQMEVVARNQYMADDSRDPTACSLLYFALRKIKLVHGLWKQAAWHPEQKIMLKFLSKNFDEPQSRTAALKNAFALLAKQRFEYAAAFFLLGGSLKDAVNVCLKHLKDFQLAVAIARVIEQGDDGPILRDILERTVIPTAFREGNRWLGSWAFWVLRRRDLAVRILVTPLVELAPTLPIPVSEIGDNHYDDPSLALLFSQIRSMTLQTVKGTSEISGRTEFRFVMQIARVFCRMGCHVLALALVRSWPFARPITSLQSSGTDGAPAAEIIPRPEPVGPTRPDFALRGSRRRSQIAIDMDISGLPPTRRGSPSPEGRGESKSVVEAGEMLPEADSADAIARHAALGNLMRSARKNISTPEFDMDSFFPTSTSTISPLPALSEQPAQESVPDLKQPEIKTEETAAGTNLMKAKAKANAPVVVPEFDMNNFF</sequence>
<dbReference type="SUPFAM" id="SSF50978">
    <property type="entry name" value="WD40 repeat-like"/>
    <property type="match status" value="1"/>
</dbReference>
<dbReference type="GO" id="GO:0007035">
    <property type="term" value="P:vacuolar acidification"/>
    <property type="evidence" value="ECO:0007669"/>
    <property type="project" value="TreeGrafter"/>
</dbReference>
<dbReference type="PANTHER" id="PTHR13950">
    <property type="entry name" value="RABCONNECTIN-RELATED"/>
    <property type="match status" value="1"/>
</dbReference>
<dbReference type="Pfam" id="PF12234">
    <property type="entry name" value="Rav1p_C"/>
    <property type="match status" value="1"/>
</dbReference>
<dbReference type="SUPFAM" id="SSF69322">
    <property type="entry name" value="Tricorn protease domain 2"/>
    <property type="match status" value="1"/>
</dbReference>
<protein>
    <recommendedName>
        <fullName evidence="2">RAVE complex protein Rav1 C-terminal domain-containing protein</fullName>
    </recommendedName>
</protein>
<evidence type="ECO:0000313" key="3">
    <source>
        <dbReference type="EMBL" id="KZS95771.1"/>
    </source>
</evidence>
<keyword evidence="4" id="KW-1185">Reference proteome</keyword>
<evidence type="ECO:0000313" key="4">
    <source>
        <dbReference type="Proteomes" id="UP000076722"/>
    </source>
</evidence>
<dbReference type="InterPro" id="IPR036322">
    <property type="entry name" value="WD40_repeat_dom_sf"/>
</dbReference>
<evidence type="ECO:0000256" key="1">
    <source>
        <dbReference type="SAM" id="MobiDB-lite"/>
    </source>
</evidence>
<dbReference type="OrthoDB" id="342131at2759"/>
<feature type="region of interest" description="Disordered" evidence="1">
    <location>
        <begin position="1262"/>
        <end position="1289"/>
    </location>
</feature>
<reference evidence="3 4" key="1">
    <citation type="journal article" date="2016" name="Mol. Biol. Evol.">
        <title>Comparative Genomics of Early-Diverging Mushroom-Forming Fungi Provides Insights into the Origins of Lignocellulose Decay Capabilities.</title>
        <authorList>
            <person name="Nagy L.G."/>
            <person name="Riley R."/>
            <person name="Tritt A."/>
            <person name="Adam C."/>
            <person name="Daum C."/>
            <person name="Floudas D."/>
            <person name="Sun H."/>
            <person name="Yadav J.S."/>
            <person name="Pangilinan J."/>
            <person name="Larsson K.H."/>
            <person name="Matsuura K."/>
            <person name="Barry K."/>
            <person name="Labutti K."/>
            <person name="Kuo R."/>
            <person name="Ohm R.A."/>
            <person name="Bhattacharya S.S."/>
            <person name="Shirouzu T."/>
            <person name="Yoshinaga Y."/>
            <person name="Martin F.M."/>
            <person name="Grigoriev I.V."/>
            <person name="Hibbett D.S."/>
        </authorList>
    </citation>
    <scope>NUCLEOTIDE SEQUENCE [LARGE SCALE GENOMIC DNA]</scope>
    <source>
        <strain evidence="3 4">HHB9708</strain>
    </source>
</reference>
<dbReference type="Gene3D" id="2.130.10.10">
    <property type="entry name" value="YVTN repeat-like/Quinoprotein amine dehydrogenase"/>
    <property type="match status" value="1"/>
</dbReference>
<dbReference type="InterPro" id="IPR022033">
    <property type="entry name" value="Rav1p_C"/>
</dbReference>
<dbReference type="Proteomes" id="UP000076722">
    <property type="component" value="Unassembled WGS sequence"/>
</dbReference>
<dbReference type="EMBL" id="KV419400">
    <property type="protein sequence ID" value="KZS95771.1"/>
    <property type="molecule type" value="Genomic_DNA"/>
</dbReference>
<proteinExistence type="predicted"/>
<dbReference type="STRING" id="1314777.A0A164XA37"/>
<accession>A0A164XA37</accession>
<dbReference type="GO" id="GO:0043291">
    <property type="term" value="C:RAVE complex"/>
    <property type="evidence" value="ECO:0007669"/>
    <property type="project" value="TreeGrafter"/>
</dbReference>
<name>A0A164XA37_9AGAM</name>
<feature type="region of interest" description="Disordered" evidence="1">
    <location>
        <begin position="1226"/>
        <end position="1249"/>
    </location>
</feature>